<evidence type="ECO:0000313" key="1">
    <source>
        <dbReference type="EMBL" id="OCT63598.1"/>
    </source>
</evidence>
<protein>
    <submittedName>
        <fullName evidence="1">Uncharacterized protein</fullName>
    </submittedName>
</protein>
<reference evidence="2" key="1">
    <citation type="journal article" date="2016" name="Nature">
        <title>Genome evolution in the allotetraploid frog Xenopus laevis.</title>
        <authorList>
            <person name="Session A.M."/>
            <person name="Uno Y."/>
            <person name="Kwon T."/>
            <person name="Chapman J.A."/>
            <person name="Toyoda A."/>
            <person name="Takahashi S."/>
            <person name="Fukui A."/>
            <person name="Hikosaka A."/>
            <person name="Suzuki A."/>
            <person name="Kondo M."/>
            <person name="van Heeringen S.J."/>
            <person name="Quigley I."/>
            <person name="Heinz S."/>
            <person name="Ogino H."/>
            <person name="Ochi H."/>
            <person name="Hellsten U."/>
            <person name="Lyons J.B."/>
            <person name="Simakov O."/>
            <person name="Putnam N."/>
            <person name="Stites J."/>
            <person name="Kuroki Y."/>
            <person name="Tanaka T."/>
            <person name="Michiue T."/>
            <person name="Watanabe M."/>
            <person name="Bogdanovic O."/>
            <person name="Lister R."/>
            <person name="Georgiou G."/>
            <person name="Paranjpe S.S."/>
            <person name="van Kruijsbergen I."/>
            <person name="Shu S."/>
            <person name="Carlson J."/>
            <person name="Kinoshita T."/>
            <person name="Ohta Y."/>
            <person name="Mawaribuchi S."/>
            <person name="Jenkins J."/>
            <person name="Grimwood J."/>
            <person name="Schmutz J."/>
            <person name="Mitros T."/>
            <person name="Mozaffari S.V."/>
            <person name="Suzuki Y."/>
            <person name="Haramoto Y."/>
            <person name="Yamamoto T.S."/>
            <person name="Takagi C."/>
            <person name="Heald R."/>
            <person name="Miller K."/>
            <person name="Haudenschild C."/>
            <person name="Kitzman J."/>
            <person name="Nakayama T."/>
            <person name="Izutsu Y."/>
            <person name="Robert J."/>
            <person name="Fortriede J."/>
            <person name="Burns K."/>
            <person name="Lotay V."/>
            <person name="Karimi K."/>
            <person name="Yasuoka Y."/>
            <person name="Dichmann D.S."/>
            <person name="Flajnik M.F."/>
            <person name="Houston D.W."/>
            <person name="Shendure J."/>
            <person name="DuPasquier L."/>
            <person name="Vize P.D."/>
            <person name="Zorn A.M."/>
            <person name="Ito M."/>
            <person name="Marcotte E.M."/>
            <person name="Wallingford J.B."/>
            <person name="Ito Y."/>
            <person name="Asashima M."/>
            <person name="Ueno N."/>
            <person name="Matsuda Y."/>
            <person name="Veenstra G.J."/>
            <person name="Fujiyama A."/>
            <person name="Harland R.M."/>
            <person name="Taira M."/>
            <person name="Rokhsar D.S."/>
        </authorList>
    </citation>
    <scope>NUCLEOTIDE SEQUENCE [LARGE SCALE GENOMIC DNA]</scope>
    <source>
        <strain evidence="2">J</strain>
    </source>
</reference>
<dbReference type="Proteomes" id="UP000694892">
    <property type="component" value="Chromosome 9_10L"/>
</dbReference>
<accession>A0A974BZ17</accession>
<dbReference type="EMBL" id="CM004482">
    <property type="protein sequence ID" value="OCT63598.1"/>
    <property type="molecule type" value="Genomic_DNA"/>
</dbReference>
<proteinExistence type="predicted"/>
<dbReference type="AlphaFoldDB" id="A0A974BZ17"/>
<evidence type="ECO:0000313" key="2">
    <source>
        <dbReference type="Proteomes" id="UP000694892"/>
    </source>
</evidence>
<sequence length="94" mass="10673">MHETGEIYSLDIMLKYKMDVTKRRKQAIVQRFFGTPTLGAIVQGSCANPDGMGTLLLYSEIHIKYAYTIAGIKSTRFRICSKSKITLRNDLIKI</sequence>
<organism evidence="1 2">
    <name type="scientific">Xenopus laevis</name>
    <name type="common">African clawed frog</name>
    <dbReference type="NCBI Taxonomy" id="8355"/>
    <lineage>
        <taxon>Eukaryota</taxon>
        <taxon>Metazoa</taxon>
        <taxon>Chordata</taxon>
        <taxon>Craniata</taxon>
        <taxon>Vertebrata</taxon>
        <taxon>Euteleostomi</taxon>
        <taxon>Amphibia</taxon>
        <taxon>Batrachia</taxon>
        <taxon>Anura</taxon>
        <taxon>Pipoidea</taxon>
        <taxon>Pipidae</taxon>
        <taxon>Xenopodinae</taxon>
        <taxon>Xenopus</taxon>
        <taxon>Xenopus</taxon>
    </lineage>
</organism>
<gene>
    <name evidence="1" type="ORF">XELAEV_18044695mg</name>
</gene>
<name>A0A974BZ17_XENLA</name>